<dbReference type="InterPro" id="IPR025257">
    <property type="entry name" value="MINDY-3/4_CD"/>
</dbReference>
<gene>
    <name evidence="3" type="ORF">CYMTET_24371</name>
</gene>
<dbReference type="InterPro" id="IPR039785">
    <property type="entry name" value="MINY3/4"/>
</dbReference>
<organism evidence="3 4">
    <name type="scientific">Cymbomonas tetramitiformis</name>
    <dbReference type="NCBI Taxonomy" id="36881"/>
    <lineage>
        <taxon>Eukaryota</taxon>
        <taxon>Viridiplantae</taxon>
        <taxon>Chlorophyta</taxon>
        <taxon>Pyramimonadophyceae</taxon>
        <taxon>Pyramimonadales</taxon>
        <taxon>Pyramimonadaceae</taxon>
        <taxon>Cymbomonas</taxon>
    </lineage>
</organism>
<dbReference type="Pfam" id="PF13898">
    <property type="entry name" value="MINDY-3_4_CD"/>
    <property type="match status" value="1"/>
</dbReference>
<sequence>MAAQMAAACFCQNTDSLQATKAAIQQQLGDLMEENGWGIMIFLYSLILTHGLAVIEREQDEPSATLMGAHGYCTQARRLPHARQCLCALTTRESAGVHELWQRTSGGTQGEPVVTSDEGERSQRKLVITKHREIFHSLPTVLSHTQK</sequence>
<dbReference type="Proteomes" id="UP001190700">
    <property type="component" value="Unassembled WGS sequence"/>
</dbReference>
<name>A0AAE0FWI8_9CHLO</name>
<dbReference type="GO" id="GO:0071108">
    <property type="term" value="P:protein K48-linked deubiquitination"/>
    <property type="evidence" value="ECO:0007669"/>
    <property type="project" value="InterPro"/>
</dbReference>
<evidence type="ECO:0000256" key="1">
    <source>
        <dbReference type="ARBA" id="ARBA00011074"/>
    </source>
</evidence>
<proteinExistence type="inferred from homology"/>
<protein>
    <recommendedName>
        <fullName evidence="2">Deubiquitinating enzyme MINDY-3/4 conserved domain-containing protein</fullName>
    </recommendedName>
</protein>
<dbReference type="PANTHER" id="PTHR12473:SF8">
    <property type="entry name" value="UBIQUITIN CARBOXYL-TERMINAL HYDROLASE MINDY-4-RELATED"/>
    <property type="match status" value="1"/>
</dbReference>
<keyword evidence="4" id="KW-1185">Reference proteome</keyword>
<comment type="caution">
    <text evidence="3">The sequence shown here is derived from an EMBL/GenBank/DDBJ whole genome shotgun (WGS) entry which is preliminary data.</text>
</comment>
<reference evidence="3 4" key="1">
    <citation type="journal article" date="2015" name="Genome Biol. Evol.">
        <title>Comparative Genomics of a Bacterivorous Green Alga Reveals Evolutionary Causalities and Consequences of Phago-Mixotrophic Mode of Nutrition.</title>
        <authorList>
            <person name="Burns J.A."/>
            <person name="Paasch A."/>
            <person name="Narechania A."/>
            <person name="Kim E."/>
        </authorList>
    </citation>
    <scope>NUCLEOTIDE SEQUENCE [LARGE SCALE GENOMIC DNA]</scope>
    <source>
        <strain evidence="3 4">PLY_AMNH</strain>
    </source>
</reference>
<feature type="domain" description="Deubiquitinating enzyme MINDY-3/4 conserved" evidence="2">
    <location>
        <begin position="9"/>
        <end position="76"/>
    </location>
</feature>
<dbReference type="EMBL" id="LGRX02012655">
    <property type="protein sequence ID" value="KAK3267042.1"/>
    <property type="molecule type" value="Genomic_DNA"/>
</dbReference>
<accession>A0AAE0FWI8</accession>
<dbReference type="GO" id="GO:1990380">
    <property type="term" value="F:K48-linked deubiquitinase activity"/>
    <property type="evidence" value="ECO:0007669"/>
    <property type="project" value="InterPro"/>
</dbReference>
<dbReference type="AlphaFoldDB" id="A0AAE0FWI8"/>
<evidence type="ECO:0000313" key="4">
    <source>
        <dbReference type="Proteomes" id="UP001190700"/>
    </source>
</evidence>
<dbReference type="GO" id="GO:0006508">
    <property type="term" value="P:proteolysis"/>
    <property type="evidence" value="ECO:0007669"/>
    <property type="project" value="UniProtKB-KW"/>
</dbReference>
<dbReference type="PANTHER" id="PTHR12473">
    <property type="entry name" value="UBIQUITIN CARBOXYL-TERMINAL HYDROLASE MINDY-4-RELATED"/>
    <property type="match status" value="1"/>
</dbReference>
<evidence type="ECO:0000313" key="3">
    <source>
        <dbReference type="EMBL" id="KAK3267042.1"/>
    </source>
</evidence>
<comment type="similarity">
    <text evidence="1">Belongs to the MINDY deubiquitinase family. FAM188 subfamily.</text>
</comment>
<dbReference type="GO" id="GO:0004843">
    <property type="term" value="F:cysteine-type deubiquitinase activity"/>
    <property type="evidence" value="ECO:0007669"/>
    <property type="project" value="UniProtKB-EC"/>
</dbReference>
<evidence type="ECO:0000259" key="2">
    <source>
        <dbReference type="Pfam" id="PF13898"/>
    </source>
</evidence>